<dbReference type="GO" id="GO:0009244">
    <property type="term" value="P:lipopolysaccharide core region biosynthetic process"/>
    <property type="evidence" value="ECO:0007669"/>
    <property type="project" value="TreeGrafter"/>
</dbReference>
<dbReference type="GO" id="GO:0005829">
    <property type="term" value="C:cytosol"/>
    <property type="evidence" value="ECO:0007669"/>
    <property type="project" value="TreeGrafter"/>
</dbReference>
<evidence type="ECO:0000256" key="2">
    <source>
        <dbReference type="ARBA" id="ARBA00022679"/>
    </source>
</evidence>
<reference evidence="3 4" key="1">
    <citation type="submission" date="2018-04" db="EMBL/GenBank/DDBJ databases">
        <title>Bordetella sp. HZ20 isolated from seawater.</title>
        <authorList>
            <person name="Sun C."/>
        </authorList>
    </citation>
    <scope>NUCLEOTIDE SEQUENCE [LARGE SCALE GENOMIC DNA]</scope>
    <source>
        <strain evidence="3 4">HZ20</strain>
    </source>
</reference>
<dbReference type="InterPro" id="IPR002201">
    <property type="entry name" value="Glyco_trans_9"/>
</dbReference>
<organism evidence="3 4">
    <name type="scientific">Orrella marina</name>
    <dbReference type="NCBI Taxonomy" id="2163011"/>
    <lineage>
        <taxon>Bacteria</taxon>
        <taxon>Pseudomonadati</taxon>
        <taxon>Pseudomonadota</taxon>
        <taxon>Betaproteobacteria</taxon>
        <taxon>Burkholderiales</taxon>
        <taxon>Alcaligenaceae</taxon>
        <taxon>Orrella</taxon>
    </lineage>
</organism>
<keyword evidence="2 3" id="KW-0808">Transferase</keyword>
<dbReference type="PANTHER" id="PTHR30160">
    <property type="entry name" value="TETRAACYLDISACCHARIDE 4'-KINASE-RELATED"/>
    <property type="match status" value="1"/>
</dbReference>
<keyword evidence="4" id="KW-1185">Reference proteome</keyword>
<evidence type="ECO:0000313" key="3">
    <source>
        <dbReference type="EMBL" id="AWB35434.1"/>
    </source>
</evidence>
<dbReference type="Pfam" id="PF01075">
    <property type="entry name" value="Glyco_transf_9"/>
    <property type="match status" value="1"/>
</dbReference>
<dbReference type="Gene3D" id="3.40.50.2000">
    <property type="entry name" value="Glycogen Phosphorylase B"/>
    <property type="match status" value="2"/>
</dbReference>
<dbReference type="AlphaFoldDB" id="A0A2R4XNT4"/>
<proteinExistence type="predicted"/>
<dbReference type="CDD" id="cd03789">
    <property type="entry name" value="GT9_LPS_heptosyltransferase"/>
    <property type="match status" value="1"/>
</dbReference>
<dbReference type="GO" id="GO:0008713">
    <property type="term" value="F:ADP-heptose-lipopolysaccharide heptosyltransferase activity"/>
    <property type="evidence" value="ECO:0007669"/>
    <property type="project" value="TreeGrafter"/>
</dbReference>
<keyword evidence="1" id="KW-0328">Glycosyltransferase</keyword>
<protein>
    <submittedName>
        <fullName evidence="3">Heptosyltransferase</fullName>
    </submittedName>
</protein>
<dbReference type="PANTHER" id="PTHR30160:SF7">
    <property type="entry name" value="ADP-HEPTOSE--LPS HEPTOSYLTRANSFERASE 2"/>
    <property type="match status" value="1"/>
</dbReference>
<evidence type="ECO:0000313" key="4">
    <source>
        <dbReference type="Proteomes" id="UP000244571"/>
    </source>
</evidence>
<name>A0A2R4XNT4_9BURK</name>
<sequence length="357" mass="39981">MSTRTALRSVDRARRKHTRALTKWIFNRIGHSPYLEPARLPASEVKRILVVRNNKRIGNMYFMLPFVREVQATYPDAQVDLMVLSEGQASVFQHLGLNNVLVSKFAFASAWSFLRTLFRTRQQVYDLLYMPHSSSSDTLICAFLNARNKVAFWGEETESVFPHAVRAEPESPHAALSALTLLRDRGRNAHHAHHVDHTMVFSEAEIRAGMEVVRSLRGDARRCLAYFRGARGAKVISNPDWIEIRSRFDEAVKESGEGPVRWVEILSPDISAPLVEGTQTYQSADLRQLGTVLRSMDLFICADTGPLHLADAANARCVGLYNITNPLHYGCLNAHSINVTDIDSLDASAIVSGLLID</sequence>
<dbReference type="InterPro" id="IPR051199">
    <property type="entry name" value="LPS_LOS_Heptosyltrfase"/>
</dbReference>
<gene>
    <name evidence="3" type="ORF">DBV39_18705</name>
</gene>
<dbReference type="SUPFAM" id="SSF53756">
    <property type="entry name" value="UDP-Glycosyltransferase/glycogen phosphorylase"/>
    <property type="match status" value="1"/>
</dbReference>
<dbReference type="KEGG" id="boz:DBV39_18705"/>
<accession>A0A2R4XNT4</accession>
<dbReference type="RefSeq" id="WP_108622890.1">
    <property type="nucleotide sequence ID" value="NZ_CP028901.1"/>
</dbReference>
<evidence type="ECO:0000256" key="1">
    <source>
        <dbReference type="ARBA" id="ARBA00022676"/>
    </source>
</evidence>
<dbReference type="OrthoDB" id="9781892at2"/>
<dbReference type="Proteomes" id="UP000244571">
    <property type="component" value="Chromosome"/>
</dbReference>
<dbReference type="EMBL" id="CP028901">
    <property type="protein sequence ID" value="AWB35434.1"/>
    <property type="molecule type" value="Genomic_DNA"/>
</dbReference>